<proteinExistence type="predicted"/>
<evidence type="ECO:0000256" key="1">
    <source>
        <dbReference type="SAM" id="MobiDB-lite"/>
    </source>
</evidence>
<dbReference type="PANTHER" id="PTHR42998">
    <property type="entry name" value="TYPE I RESTRICTION ENZYME HINDVIIP M PROTEIN-RELATED"/>
    <property type="match status" value="1"/>
</dbReference>
<keyword evidence="3" id="KW-0540">Nuclease</keyword>
<reference evidence="4" key="1">
    <citation type="journal article" date="2019" name="Int. J. Syst. Evol. Microbiol.">
        <title>The Global Catalogue of Microorganisms (GCM) 10K type strain sequencing project: providing services to taxonomists for standard genome sequencing and annotation.</title>
        <authorList>
            <consortium name="The Broad Institute Genomics Platform"/>
            <consortium name="The Broad Institute Genome Sequencing Center for Infectious Disease"/>
            <person name="Wu L."/>
            <person name="Ma J."/>
        </authorList>
    </citation>
    <scope>NUCLEOTIDE SEQUENCE [LARGE SCALE GENOMIC DNA]</scope>
    <source>
        <strain evidence="4">CCM 7044</strain>
    </source>
</reference>
<comment type="caution">
    <text evidence="3">The sequence shown here is derived from an EMBL/GenBank/DDBJ whole genome shotgun (WGS) entry which is preliminary data.</text>
</comment>
<dbReference type="RefSeq" id="WP_377187938.1">
    <property type="nucleotide sequence ID" value="NZ_JBHUOG010000002.1"/>
</dbReference>
<dbReference type="GO" id="GO:0004519">
    <property type="term" value="F:endonuclease activity"/>
    <property type="evidence" value="ECO:0007669"/>
    <property type="project" value="UniProtKB-KW"/>
</dbReference>
<sequence>MTTTNDVDAGTERDGALAPDSMTESQVHHLDEGYIVDFLHNVPIKDTAKERVRQRILRVLFHEYAITPDDMERDFQVQVNTGTRRTRKKVDIAVFAPGSAHTEANLRRVVVCKPEPKRGKNVVKLRDPEQMKTEEDELTALLGAEDYPERLDALWTDNLDFFFLHKNVTRFGATYEARTDWPQADGTVGSRNVVSHQRLRRAEPEMLKVTFRRCHNYIHGNFGMAKDRAFWQFLYLLFAKMYDERVVRDGGTSRFYASMTEPYDDEGRAQIRKRVLELFEDVKKQYASSGLFSARDEITLDNRALAFIVGELSPYDLSATDIDAKGLAYQEIVGTNLRGDKGQYFTPRGAVRLMVEILDPQEDETVLDPTCGTGGFLHATLTHLHHAMQKEDGTLGLPDTPEQSERYRDKLRRYAEHHLFGADFDEDLVRATSMNIMTLADTPGNVYYMDSLAFPAGPWHGVAEAQRRIPLAKNGASGVVDVLLTNPPFGADIPVSDESVLGNFTDGVAKVWGRDKATGELRPSVNTRPGSMAPEQLFVQRAIEWVKPGGRLGIVLPNGILSNPGPADEGIRKYILEQCWVLASVELPVETFIVDANVNILTTLLFLKRKTTDETMNESLNGPVSYPVFMAVAEKVGFDRRGNELYKRHPNGDLVMEAFEESEYITIDHERRKRRIKRSRPVVDNDLPLIAERYREFRKVHSIPGFDPRGSREARA</sequence>
<dbReference type="Gene3D" id="3.40.50.150">
    <property type="entry name" value="Vaccinia Virus protein VP39"/>
    <property type="match status" value="1"/>
</dbReference>
<keyword evidence="3" id="KW-0378">Hydrolase</keyword>
<dbReference type="Pfam" id="PF02384">
    <property type="entry name" value="N6_Mtase"/>
    <property type="match status" value="1"/>
</dbReference>
<evidence type="ECO:0000313" key="3">
    <source>
        <dbReference type="EMBL" id="MFD2796408.1"/>
    </source>
</evidence>
<keyword evidence="3" id="KW-0255">Endonuclease</keyword>
<feature type="region of interest" description="Disordered" evidence="1">
    <location>
        <begin position="1"/>
        <end position="23"/>
    </location>
</feature>
<dbReference type="EMBL" id="JBHUOG010000002">
    <property type="protein sequence ID" value="MFD2796408.1"/>
    <property type="molecule type" value="Genomic_DNA"/>
</dbReference>
<accession>A0ABW5VXP2</accession>
<keyword evidence="4" id="KW-1185">Reference proteome</keyword>
<dbReference type="PANTHER" id="PTHR42998:SF1">
    <property type="entry name" value="TYPE I RESTRICTION ENZYME HINDI METHYLASE SUBUNIT"/>
    <property type="match status" value="1"/>
</dbReference>
<evidence type="ECO:0000259" key="2">
    <source>
        <dbReference type="Pfam" id="PF02384"/>
    </source>
</evidence>
<dbReference type="NCBIfam" id="NF047738">
    <property type="entry name" value="antiphage_MADS2"/>
    <property type="match status" value="1"/>
</dbReference>
<dbReference type="InterPro" id="IPR029063">
    <property type="entry name" value="SAM-dependent_MTases_sf"/>
</dbReference>
<dbReference type="InterPro" id="IPR003356">
    <property type="entry name" value="DNA_methylase_A-5"/>
</dbReference>
<dbReference type="SUPFAM" id="SSF53335">
    <property type="entry name" value="S-adenosyl-L-methionine-dependent methyltransferases"/>
    <property type="match status" value="1"/>
</dbReference>
<evidence type="ECO:0000313" key="4">
    <source>
        <dbReference type="Proteomes" id="UP001597479"/>
    </source>
</evidence>
<dbReference type="PRINTS" id="PR00507">
    <property type="entry name" value="N12N6MTFRASE"/>
</dbReference>
<feature type="domain" description="DNA methylase adenine-specific" evidence="2">
    <location>
        <begin position="336"/>
        <end position="613"/>
    </location>
</feature>
<protein>
    <submittedName>
        <fullName evidence="3">Restriction endonuclease subunit M</fullName>
    </submittedName>
</protein>
<dbReference type="InterPro" id="IPR052916">
    <property type="entry name" value="Type-I_RE_MTase_Subunit"/>
</dbReference>
<gene>
    <name evidence="3" type="ORF">ACFS27_22800</name>
</gene>
<dbReference type="Proteomes" id="UP001597479">
    <property type="component" value="Unassembled WGS sequence"/>
</dbReference>
<name>A0ABW5VXP2_9MICO</name>
<organism evidence="3 4">
    <name type="scientific">Promicromonospora vindobonensis</name>
    <dbReference type="NCBI Taxonomy" id="195748"/>
    <lineage>
        <taxon>Bacteria</taxon>
        <taxon>Bacillati</taxon>
        <taxon>Actinomycetota</taxon>
        <taxon>Actinomycetes</taxon>
        <taxon>Micrococcales</taxon>
        <taxon>Promicromonosporaceae</taxon>
        <taxon>Promicromonospora</taxon>
    </lineage>
</organism>